<accession>A0ABV6PU35</accession>
<dbReference type="EMBL" id="JBHLTN010000024">
    <property type="protein sequence ID" value="MFC0593345.1"/>
    <property type="molecule type" value="Genomic_DNA"/>
</dbReference>
<keyword evidence="2" id="KW-1185">Reference proteome</keyword>
<sequence>MQNKLIQYLKTLVMDSHDLAQRRVGLASTLLERAEGCAGRDPQRAEELRSAAMVYLSVVP</sequence>
<name>A0ABV6PU35_9BURK</name>
<reference evidence="1 2" key="1">
    <citation type="submission" date="2024-09" db="EMBL/GenBank/DDBJ databases">
        <authorList>
            <person name="Sun Q."/>
            <person name="Mori K."/>
        </authorList>
    </citation>
    <scope>NUCLEOTIDE SEQUENCE [LARGE SCALE GENOMIC DNA]</scope>
    <source>
        <strain evidence="1 2">NCAIM B.02336</strain>
    </source>
</reference>
<gene>
    <name evidence="1" type="ORF">ACFFGG_12360</name>
</gene>
<dbReference type="Proteomes" id="UP001589834">
    <property type="component" value="Unassembled WGS sequence"/>
</dbReference>
<protein>
    <submittedName>
        <fullName evidence="1">Uncharacterized protein</fullName>
    </submittedName>
</protein>
<dbReference type="RefSeq" id="WP_293222593.1">
    <property type="nucleotide sequence ID" value="NZ_JBHLTN010000024.1"/>
</dbReference>
<evidence type="ECO:0000313" key="1">
    <source>
        <dbReference type="EMBL" id="MFC0593345.1"/>
    </source>
</evidence>
<evidence type="ECO:0000313" key="2">
    <source>
        <dbReference type="Proteomes" id="UP001589834"/>
    </source>
</evidence>
<proteinExistence type="predicted"/>
<comment type="caution">
    <text evidence="1">The sequence shown here is derived from an EMBL/GenBank/DDBJ whole genome shotgun (WGS) entry which is preliminary data.</text>
</comment>
<organism evidence="1 2">
    <name type="scientific">Ottowia pentelensis</name>
    <dbReference type="NCBI Taxonomy" id="511108"/>
    <lineage>
        <taxon>Bacteria</taxon>
        <taxon>Pseudomonadati</taxon>
        <taxon>Pseudomonadota</taxon>
        <taxon>Betaproteobacteria</taxon>
        <taxon>Burkholderiales</taxon>
        <taxon>Comamonadaceae</taxon>
        <taxon>Ottowia</taxon>
    </lineage>
</organism>